<dbReference type="FunFam" id="3.80.10.10:FF:000095">
    <property type="entry name" value="LRR receptor-like serine/threonine-protein kinase GSO1"/>
    <property type="match status" value="2"/>
</dbReference>
<evidence type="ECO:0000256" key="18">
    <source>
        <dbReference type="ARBA" id="ARBA00047899"/>
    </source>
</evidence>
<feature type="binding site" evidence="20">
    <location>
        <position position="908"/>
    </location>
    <ligand>
        <name>ATP</name>
        <dbReference type="ChEBI" id="CHEBI:30616"/>
    </ligand>
</feature>
<dbReference type="SMART" id="SM00369">
    <property type="entry name" value="LRR_TYP"/>
    <property type="match status" value="7"/>
</dbReference>
<dbReference type="InterPro" id="IPR013210">
    <property type="entry name" value="LRR_N_plant-typ"/>
</dbReference>
<dbReference type="AlphaFoldDB" id="A0A118K685"/>
<dbReference type="Pfam" id="PF13855">
    <property type="entry name" value="LRR_8"/>
    <property type="match status" value="2"/>
</dbReference>
<evidence type="ECO:0000256" key="1">
    <source>
        <dbReference type="ARBA" id="ARBA00004251"/>
    </source>
</evidence>
<dbReference type="PANTHER" id="PTHR27000">
    <property type="entry name" value="LEUCINE-RICH REPEAT RECEPTOR-LIKE PROTEIN KINASE FAMILY PROTEIN-RELATED"/>
    <property type="match status" value="1"/>
</dbReference>
<evidence type="ECO:0000256" key="8">
    <source>
        <dbReference type="ARBA" id="ARBA00022692"/>
    </source>
</evidence>
<evidence type="ECO:0000256" key="4">
    <source>
        <dbReference type="ARBA" id="ARBA00022475"/>
    </source>
</evidence>
<evidence type="ECO:0000256" key="3">
    <source>
        <dbReference type="ARBA" id="ARBA00012513"/>
    </source>
</evidence>
<evidence type="ECO:0000256" key="13">
    <source>
        <dbReference type="ARBA" id="ARBA00022840"/>
    </source>
</evidence>
<dbReference type="InterPro" id="IPR045381">
    <property type="entry name" value="BRI1_island_dom"/>
</dbReference>
<dbReference type="InterPro" id="IPR017441">
    <property type="entry name" value="Protein_kinase_ATP_BS"/>
</dbReference>
<comment type="caution">
    <text evidence="24">The sequence shown here is derived from an EMBL/GenBank/DDBJ whole genome shotgun (WGS) entry which is preliminary data.</text>
</comment>
<dbReference type="Gramene" id="KVI10290">
    <property type="protein sequence ID" value="KVI10290"/>
    <property type="gene ID" value="Ccrd_011321"/>
</dbReference>
<dbReference type="GO" id="GO:0006952">
    <property type="term" value="P:defense response"/>
    <property type="evidence" value="ECO:0007669"/>
    <property type="project" value="UniProtKB-ARBA"/>
</dbReference>
<evidence type="ECO:0000256" key="15">
    <source>
        <dbReference type="ARBA" id="ARBA00023136"/>
    </source>
</evidence>
<evidence type="ECO:0000256" key="5">
    <source>
        <dbReference type="ARBA" id="ARBA00022527"/>
    </source>
</evidence>
<evidence type="ECO:0000256" key="9">
    <source>
        <dbReference type="ARBA" id="ARBA00022729"/>
    </source>
</evidence>
<dbReference type="FunFam" id="3.30.200.20:FF:000150">
    <property type="entry name" value="serine/threonine-protein kinase BRI1-like 2"/>
    <property type="match status" value="1"/>
</dbReference>
<evidence type="ECO:0000259" key="23">
    <source>
        <dbReference type="PROSITE" id="PS50011"/>
    </source>
</evidence>
<evidence type="ECO:0000256" key="19">
    <source>
        <dbReference type="ARBA" id="ARBA00048679"/>
    </source>
</evidence>
<dbReference type="Gene3D" id="3.30.1490.310">
    <property type="match status" value="1"/>
</dbReference>
<protein>
    <recommendedName>
        <fullName evidence="3">non-specific serine/threonine protein kinase</fullName>
        <ecNumber evidence="3">2.7.11.1</ecNumber>
    </recommendedName>
</protein>
<feature type="signal peptide" evidence="22">
    <location>
        <begin position="1"/>
        <end position="24"/>
    </location>
</feature>
<keyword evidence="17" id="KW-0325">Glycoprotein</keyword>
<dbReference type="Pfam" id="PF07714">
    <property type="entry name" value="PK_Tyr_Ser-Thr"/>
    <property type="match status" value="1"/>
</dbReference>
<dbReference type="SMART" id="SM00219">
    <property type="entry name" value="TyrKc"/>
    <property type="match status" value="1"/>
</dbReference>
<dbReference type="InterPro" id="IPR001245">
    <property type="entry name" value="Ser-Thr/Tyr_kinase_cat_dom"/>
</dbReference>
<dbReference type="SUPFAM" id="SSF52058">
    <property type="entry name" value="L domain-like"/>
    <property type="match status" value="1"/>
</dbReference>
<evidence type="ECO:0000256" key="17">
    <source>
        <dbReference type="ARBA" id="ARBA00023180"/>
    </source>
</evidence>
<dbReference type="FunFam" id="3.80.10.10:FF:000111">
    <property type="entry name" value="LRR receptor-like serine/threonine-protein kinase ERECTA"/>
    <property type="match status" value="1"/>
</dbReference>
<comment type="catalytic activity">
    <reaction evidence="19">
        <text>L-seryl-[protein] + ATP = O-phospho-L-seryl-[protein] + ADP + H(+)</text>
        <dbReference type="Rhea" id="RHEA:17989"/>
        <dbReference type="Rhea" id="RHEA-COMP:9863"/>
        <dbReference type="Rhea" id="RHEA-COMP:11604"/>
        <dbReference type="ChEBI" id="CHEBI:15378"/>
        <dbReference type="ChEBI" id="CHEBI:29999"/>
        <dbReference type="ChEBI" id="CHEBI:30616"/>
        <dbReference type="ChEBI" id="CHEBI:83421"/>
        <dbReference type="ChEBI" id="CHEBI:456216"/>
        <dbReference type="EC" id="2.7.11.1"/>
    </reaction>
</comment>
<comment type="catalytic activity">
    <reaction evidence="18">
        <text>L-threonyl-[protein] + ATP = O-phospho-L-threonyl-[protein] + ADP + H(+)</text>
        <dbReference type="Rhea" id="RHEA:46608"/>
        <dbReference type="Rhea" id="RHEA-COMP:11060"/>
        <dbReference type="Rhea" id="RHEA-COMP:11605"/>
        <dbReference type="ChEBI" id="CHEBI:15378"/>
        <dbReference type="ChEBI" id="CHEBI:30013"/>
        <dbReference type="ChEBI" id="CHEBI:30616"/>
        <dbReference type="ChEBI" id="CHEBI:61977"/>
        <dbReference type="ChEBI" id="CHEBI:456216"/>
        <dbReference type="EC" id="2.7.11.1"/>
    </reaction>
</comment>
<evidence type="ECO:0000256" key="10">
    <source>
        <dbReference type="ARBA" id="ARBA00022737"/>
    </source>
</evidence>
<keyword evidence="11 20" id="KW-0547">Nucleotide-binding</keyword>
<name>A0A118K685_CYNCS</name>
<dbReference type="InterPro" id="IPR011009">
    <property type="entry name" value="Kinase-like_dom_sf"/>
</dbReference>
<evidence type="ECO:0000256" key="16">
    <source>
        <dbReference type="ARBA" id="ARBA00023170"/>
    </source>
</evidence>
<comment type="subcellular location">
    <subcellularLocation>
        <location evidence="1">Cell membrane</location>
        <topology evidence="1">Single-pass type I membrane protein</topology>
    </subcellularLocation>
</comment>
<comment type="similarity">
    <text evidence="2">Belongs to the RLP family.</text>
</comment>
<keyword evidence="4" id="KW-1003">Cell membrane</keyword>
<dbReference type="SUPFAM" id="SSF56112">
    <property type="entry name" value="Protein kinase-like (PK-like)"/>
    <property type="match status" value="1"/>
</dbReference>
<dbReference type="Pfam" id="PF08263">
    <property type="entry name" value="LRRNT_2"/>
    <property type="match status" value="1"/>
</dbReference>
<dbReference type="STRING" id="59895.A0A118K685"/>
<dbReference type="PRINTS" id="PR00019">
    <property type="entry name" value="LEURICHRPT"/>
</dbReference>
<evidence type="ECO:0000256" key="11">
    <source>
        <dbReference type="ARBA" id="ARBA00022741"/>
    </source>
</evidence>
<dbReference type="GO" id="GO:0051707">
    <property type="term" value="P:response to other organism"/>
    <property type="evidence" value="ECO:0007669"/>
    <property type="project" value="UniProtKB-ARBA"/>
</dbReference>
<dbReference type="OMA" id="SHAHPKK"/>
<dbReference type="GO" id="GO:0004713">
    <property type="term" value="F:protein tyrosine kinase activity"/>
    <property type="evidence" value="ECO:0007669"/>
    <property type="project" value="InterPro"/>
</dbReference>
<sequence length="1016" mass="110272">MLKDQMKDLFWLLLLLGFAFLINSQEDDEDALRLLSFKKSSVDSDPNGSLSNWIPSSSASGPCSWRGVVCSKDNRVTGVNLTNMYLAGHLNLSDLMGISTLIDISFSGNYFSGNLSFSSPACPFHNLDLSRNNFSENLDVQPLFLTCNDLLSLSLSKNKLSDSSLLSVSLGNCQNMIMLNFSGNKLTGYLPSSLSSCKYLTSLDLSNNRLSGDIPTGFLPHTLKFLDLSGNNFTGKFQNLEFGTCQNLTMINLSRNDFSGTGFPVSLTNCQLLERLDISHNGLHMRIPGIMLGGFKNLKSLSLAYNQFFGQIPSEAGNACNTLEELDLSGNQLTDQLPTTFRSCSSLFSLNLGHNYMSGDFLSTVVSSLSSLKYLSVSFNNITGNLPMSLANCSQLRVLDLSSNDFTGNIPPDFCSSSSPFSSLEKLLLANNYLSGSVPNNLGSCKSLQTIDVSFNSLTGAIPSEIWNLPQISDVVMWANNLTGEIPEGICVKGGNLQTLILNNNLITGTIPTSIASCTNLIWVSLSNNKLRGQIPKGIGNLVNLAILQLGNNSLTGGVPLGLGKCRSLIWLDLNSNSLDGSLPKELADSAGLVFPGPVSGKQFAFVRNEGGTACRFAGGLVEFEGIRKERLEGFLNYHFCPSTRIYSGLTMYTYESNGSMIYLDLSYNFLTGSIPESYGSLSFLQVLNLGYNNLSGDIPFSLGNLKTALLLDLSHNSLQGFIPGSLGVLSFLNDFDVSNNNLTGPIPSGGQLTTFPASKYENNTGLCGLPLDPCGSGNGRAGPKHRGKTTNSMATGVVVGILVSLLCIIILTFFLFRMKRYQKKVETRDKYIDSLSTSGSSSWKLSGVPEPLSINIATFEKPLRKLTFGHLLEATNGFSADTLIGSGGFGDVYKAQLKDGSVVAIKKLIHVTSQGDREFMAEMETIGKIKHRNLVPLLGYCKIGEERLLVYEYMKWGSLEACVDDKSWRRPTMIQIMAMFKELQEDSGSDILDGMSMKSSVIDESQEKEPLGDHS</sequence>
<keyword evidence="6" id="KW-0433">Leucine-rich repeat</keyword>
<evidence type="ECO:0000256" key="7">
    <source>
        <dbReference type="ARBA" id="ARBA00022679"/>
    </source>
</evidence>
<evidence type="ECO:0000256" key="6">
    <source>
        <dbReference type="ARBA" id="ARBA00022614"/>
    </source>
</evidence>
<feature type="domain" description="Protein kinase" evidence="23">
    <location>
        <begin position="879"/>
        <end position="1016"/>
    </location>
</feature>
<dbReference type="InterPro" id="IPR003591">
    <property type="entry name" value="Leu-rich_rpt_typical-subtyp"/>
</dbReference>
<dbReference type="InterPro" id="IPR020635">
    <property type="entry name" value="Tyr_kinase_cat_dom"/>
</dbReference>
<keyword evidence="10" id="KW-0677">Repeat</keyword>
<keyword evidence="9 22" id="KW-0732">Signal</keyword>
<dbReference type="InterPro" id="IPR001611">
    <property type="entry name" value="Leu-rich_rpt"/>
</dbReference>
<keyword evidence="13 20" id="KW-0067">ATP-binding</keyword>
<gene>
    <name evidence="24" type="ORF">Ccrd_011321</name>
</gene>
<dbReference type="Pfam" id="PF20141">
    <property type="entry name" value="Island"/>
    <property type="match status" value="1"/>
</dbReference>
<dbReference type="InterPro" id="IPR000719">
    <property type="entry name" value="Prot_kinase_dom"/>
</dbReference>
<reference evidence="24 25" key="1">
    <citation type="journal article" date="2016" name="Sci. Rep.">
        <title>The genome sequence of the outbreeding globe artichoke constructed de novo incorporating a phase-aware low-pass sequencing strategy of F1 progeny.</title>
        <authorList>
            <person name="Scaglione D."/>
            <person name="Reyes-Chin-Wo S."/>
            <person name="Acquadro A."/>
            <person name="Froenicke L."/>
            <person name="Portis E."/>
            <person name="Beitel C."/>
            <person name="Tirone M."/>
            <person name="Mauro R."/>
            <person name="Lo Monaco A."/>
            <person name="Mauromicale G."/>
            <person name="Faccioli P."/>
            <person name="Cattivelli L."/>
            <person name="Rieseberg L."/>
            <person name="Michelmore R."/>
            <person name="Lanteri S."/>
        </authorList>
    </citation>
    <scope>NUCLEOTIDE SEQUENCE [LARGE SCALE GENOMIC DNA]</scope>
    <source>
        <strain evidence="24">2C</strain>
    </source>
</reference>
<dbReference type="GO" id="GO:0005886">
    <property type="term" value="C:plasma membrane"/>
    <property type="evidence" value="ECO:0007669"/>
    <property type="project" value="UniProtKB-SubCell"/>
</dbReference>
<dbReference type="SUPFAM" id="SSF52047">
    <property type="entry name" value="RNI-like"/>
    <property type="match status" value="1"/>
</dbReference>
<organism evidence="24 25">
    <name type="scientific">Cynara cardunculus var. scolymus</name>
    <name type="common">Globe artichoke</name>
    <name type="synonym">Cynara scolymus</name>
    <dbReference type="NCBI Taxonomy" id="59895"/>
    <lineage>
        <taxon>Eukaryota</taxon>
        <taxon>Viridiplantae</taxon>
        <taxon>Streptophyta</taxon>
        <taxon>Embryophyta</taxon>
        <taxon>Tracheophyta</taxon>
        <taxon>Spermatophyta</taxon>
        <taxon>Magnoliopsida</taxon>
        <taxon>eudicotyledons</taxon>
        <taxon>Gunneridae</taxon>
        <taxon>Pentapetalae</taxon>
        <taxon>asterids</taxon>
        <taxon>campanulids</taxon>
        <taxon>Asterales</taxon>
        <taxon>Asteraceae</taxon>
        <taxon>Carduoideae</taxon>
        <taxon>Cardueae</taxon>
        <taxon>Carduinae</taxon>
        <taxon>Cynara</taxon>
    </lineage>
</organism>
<keyword evidence="12" id="KW-0418">Kinase</keyword>
<dbReference type="PROSITE" id="PS00107">
    <property type="entry name" value="PROTEIN_KINASE_ATP"/>
    <property type="match status" value="1"/>
</dbReference>
<dbReference type="GO" id="GO:0004674">
    <property type="term" value="F:protein serine/threonine kinase activity"/>
    <property type="evidence" value="ECO:0007669"/>
    <property type="project" value="UniProtKB-KW"/>
</dbReference>
<dbReference type="PANTHER" id="PTHR27000:SF800">
    <property type="entry name" value="OS11G0197000 PROTEIN"/>
    <property type="match status" value="1"/>
</dbReference>
<dbReference type="Gene3D" id="3.30.200.20">
    <property type="entry name" value="Phosphorylase Kinase, domain 1"/>
    <property type="match status" value="1"/>
</dbReference>
<evidence type="ECO:0000256" key="21">
    <source>
        <dbReference type="SAM" id="Phobius"/>
    </source>
</evidence>
<dbReference type="Pfam" id="PF00560">
    <property type="entry name" value="LRR_1"/>
    <property type="match status" value="10"/>
</dbReference>
<keyword evidence="5" id="KW-0723">Serine/threonine-protein kinase</keyword>
<evidence type="ECO:0000313" key="24">
    <source>
        <dbReference type="EMBL" id="KVI10290.1"/>
    </source>
</evidence>
<keyword evidence="8 21" id="KW-0812">Transmembrane</keyword>
<feature type="chain" id="PRO_5007160004" description="non-specific serine/threonine protein kinase" evidence="22">
    <location>
        <begin position="25"/>
        <end position="1016"/>
    </location>
</feature>
<evidence type="ECO:0000313" key="25">
    <source>
        <dbReference type="Proteomes" id="UP000243975"/>
    </source>
</evidence>
<keyword evidence="16" id="KW-0675">Receptor</keyword>
<feature type="transmembrane region" description="Helical" evidence="21">
    <location>
        <begin position="794"/>
        <end position="817"/>
    </location>
</feature>
<dbReference type="Gene3D" id="3.80.10.10">
    <property type="entry name" value="Ribonuclease Inhibitor"/>
    <property type="match status" value="2"/>
</dbReference>
<dbReference type="PROSITE" id="PS50011">
    <property type="entry name" value="PROTEIN_KINASE_DOM"/>
    <property type="match status" value="1"/>
</dbReference>
<evidence type="ECO:0000256" key="20">
    <source>
        <dbReference type="PROSITE-ProRule" id="PRU10141"/>
    </source>
</evidence>
<evidence type="ECO:0000256" key="22">
    <source>
        <dbReference type="SAM" id="SignalP"/>
    </source>
</evidence>
<accession>A0A118K685</accession>
<dbReference type="EC" id="2.7.11.1" evidence="3"/>
<dbReference type="InterPro" id="IPR032675">
    <property type="entry name" value="LRR_dom_sf"/>
</dbReference>
<evidence type="ECO:0000256" key="12">
    <source>
        <dbReference type="ARBA" id="ARBA00022777"/>
    </source>
</evidence>
<keyword evidence="25" id="KW-1185">Reference proteome</keyword>
<dbReference type="Proteomes" id="UP000243975">
    <property type="component" value="Unassembled WGS sequence"/>
</dbReference>
<proteinExistence type="inferred from homology"/>
<dbReference type="EMBL" id="LEKV01001024">
    <property type="protein sequence ID" value="KVI10290.1"/>
    <property type="molecule type" value="Genomic_DNA"/>
</dbReference>
<evidence type="ECO:0000256" key="14">
    <source>
        <dbReference type="ARBA" id="ARBA00022989"/>
    </source>
</evidence>
<keyword evidence="15 21" id="KW-0472">Membrane</keyword>
<keyword evidence="14 21" id="KW-1133">Transmembrane helix</keyword>
<dbReference type="GO" id="GO:0005524">
    <property type="term" value="F:ATP binding"/>
    <property type="evidence" value="ECO:0007669"/>
    <property type="project" value="UniProtKB-UniRule"/>
</dbReference>
<keyword evidence="7" id="KW-0808">Transferase</keyword>
<evidence type="ECO:0000256" key="2">
    <source>
        <dbReference type="ARBA" id="ARBA00009592"/>
    </source>
</evidence>